<evidence type="ECO:0000313" key="1">
    <source>
        <dbReference type="EMBL" id="QZE13570.1"/>
    </source>
</evidence>
<organism evidence="1 2">
    <name type="scientific">Halosquirtibacter laminarini</name>
    <dbReference type="NCBI Taxonomy" id="3374600"/>
    <lineage>
        <taxon>Bacteria</taxon>
        <taxon>Pseudomonadati</taxon>
        <taxon>Bacteroidota</taxon>
        <taxon>Bacteroidia</taxon>
        <taxon>Marinilabiliales</taxon>
        <taxon>Prolixibacteraceae</taxon>
        <taxon>Halosquirtibacter</taxon>
    </lineage>
</organism>
<dbReference type="Proteomes" id="UP000826212">
    <property type="component" value="Chromosome"/>
</dbReference>
<dbReference type="EMBL" id="CP081303">
    <property type="protein sequence ID" value="QZE13570.1"/>
    <property type="molecule type" value="Genomic_DNA"/>
</dbReference>
<evidence type="ECO:0000313" key="2">
    <source>
        <dbReference type="Proteomes" id="UP000826212"/>
    </source>
</evidence>
<protein>
    <submittedName>
        <fullName evidence="1">Transposase</fullName>
    </submittedName>
</protein>
<sequence>MKKEESTNLNYFLMKTLINNLLQEVVACYSSLKTNGEKNQTLRAKVLFSLYPDIEKAYNLTHELRMIFSQTQEKSIAYTKLARGFNEVEISGFTTYSKNSNTIYSHYSEIVNFFDNRSTNASA</sequence>
<name>A0AC61NDD2_9BACT</name>
<reference evidence="1" key="1">
    <citation type="submission" date="2021-08" db="EMBL/GenBank/DDBJ databases">
        <title>Novel anaerobic bacterium isolated from sea squirt in East Sea, Republic of Korea.</title>
        <authorList>
            <person name="Nguyen T.H."/>
            <person name="Li Z."/>
            <person name="Lee Y.-J."/>
            <person name="Ko J."/>
            <person name="Kim S.-G."/>
        </authorList>
    </citation>
    <scope>NUCLEOTIDE SEQUENCE</scope>
    <source>
        <strain evidence="1">KCTC 25031</strain>
    </source>
</reference>
<keyword evidence="2" id="KW-1185">Reference proteome</keyword>
<accession>A0AC61NDD2</accession>
<gene>
    <name evidence="1" type="ORF">K4L44_13460</name>
</gene>
<proteinExistence type="predicted"/>